<gene>
    <name evidence="1" type="ORF">JOC94_003246</name>
</gene>
<dbReference type="EMBL" id="JAFBFH010000024">
    <property type="protein sequence ID" value="MBM7716226.1"/>
    <property type="molecule type" value="Genomic_DNA"/>
</dbReference>
<reference evidence="1 2" key="1">
    <citation type="submission" date="2021-01" db="EMBL/GenBank/DDBJ databases">
        <title>Genomic Encyclopedia of Type Strains, Phase IV (KMG-IV): sequencing the most valuable type-strain genomes for metagenomic binning, comparative biology and taxonomic classification.</title>
        <authorList>
            <person name="Goeker M."/>
        </authorList>
    </citation>
    <scope>NUCLEOTIDE SEQUENCE [LARGE SCALE GENOMIC DNA]</scope>
    <source>
        <strain evidence="1 2">DSM 105453</strain>
    </source>
</reference>
<dbReference type="RefSeq" id="WP_321189661.1">
    <property type="nucleotide sequence ID" value="NZ_JAFBFH010000024.1"/>
</dbReference>
<proteinExistence type="predicted"/>
<dbReference type="Proteomes" id="UP000823485">
    <property type="component" value="Unassembled WGS sequence"/>
</dbReference>
<organism evidence="1 2">
    <name type="scientific">Siminovitchia thermophila</name>
    <dbReference type="NCBI Taxonomy" id="1245522"/>
    <lineage>
        <taxon>Bacteria</taxon>
        <taxon>Bacillati</taxon>
        <taxon>Bacillota</taxon>
        <taxon>Bacilli</taxon>
        <taxon>Bacillales</taxon>
        <taxon>Bacillaceae</taxon>
        <taxon>Siminovitchia</taxon>
    </lineage>
</organism>
<name>A0ABS2R9A7_9BACI</name>
<keyword evidence="2" id="KW-1185">Reference proteome</keyword>
<sequence length="122" mass="13625">MIALLCGCDHGKTTELKIEGDIGADPVWCHHCGMNLELTKIPISQELAGQLSDWCATYGEWIDWEKDRLKCNGIELEEAHNRKGALLTEKVKQEVGNEYVVIFSPSTSAQLYKSIMGGQRET</sequence>
<accession>A0ABS2R9A7</accession>
<evidence type="ECO:0000313" key="1">
    <source>
        <dbReference type="EMBL" id="MBM7716226.1"/>
    </source>
</evidence>
<evidence type="ECO:0000313" key="2">
    <source>
        <dbReference type="Proteomes" id="UP000823485"/>
    </source>
</evidence>
<comment type="caution">
    <text evidence="1">The sequence shown here is derived from an EMBL/GenBank/DDBJ whole genome shotgun (WGS) entry which is preliminary data.</text>
</comment>
<protein>
    <submittedName>
        <fullName evidence="1">Uncharacterized protein</fullName>
    </submittedName>
</protein>